<sequence>SYKYGFGRDTLTDINLTIKQGDKVSLVGVSGSGKTTLAKMIVNFFEPYKGHISINHQDIKNIDKKVLRRHINYLPQQAYIFNGSILENLTLGGNNMISQEDILRACELAEIRQDIERMPMGYQTQLSDGAGLSGGQKQRIALARALLTKAPVLILDEATSGLDVLTEKKVIDNLMSLTDKTILFVAHRLSIAERT</sequence>
<dbReference type="PANTHER" id="PTHR24221">
    <property type="entry name" value="ATP-BINDING CASSETTE SUB-FAMILY B"/>
    <property type="match status" value="1"/>
</dbReference>
<dbReference type="SUPFAM" id="SSF52540">
    <property type="entry name" value="P-loop containing nucleoside triphosphate hydrolases"/>
    <property type="match status" value="1"/>
</dbReference>
<dbReference type="InterPro" id="IPR003593">
    <property type="entry name" value="AAA+_ATPase"/>
</dbReference>
<dbReference type="CDD" id="cd03228">
    <property type="entry name" value="ABCC_MRP_Like"/>
    <property type="match status" value="1"/>
</dbReference>
<dbReference type="InterPro" id="IPR003439">
    <property type="entry name" value="ABC_transporter-like_ATP-bd"/>
</dbReference>
<dbReference type="InterPro" id="IPR017871">
    <property type="entry name" value="ABC_transporter-like_CS"/>
</dbReference>
<dbReference type="GO" id="GO:0005524">
    <property type="term" value="F:ATP binding"/>
    <property type="evidence" value="ECO:0007669"/>
    <property type="project" value="UniProtKB-KW"/>
</dbReference>
<comment type="caution">
    <text evidence="4">The sequence shown here is derived from an EMBL/GenBank/DDBJ whole genome shotgun (WGS) entry which is preliminary data.</text>
</comment>
<dbReference type="PROSITE" id="PS00211">
    <property type="entry name" value="ABC_TRANSPORTER_1"/>
    <property type="match status" value="1"/>
</dbReference>
<dbReference type="Gene3D" id="3.40.50.300">
    <property type="entry name" value="P-loop containing nucleotide triphosphate hydrolases"/>
    <property type="match status" value="1"/>
</dbReference>
<proteinExistence type="predicted"/>
<dbReference type="InterPro" id="IPR027417">
    <property type="entry name" value="P-loop_NTPase"/>
</dbReference>
<protein>
    <submittedName>
        <fullName evidence="4">Peptide cleavage/export ABC transporter BlpA</fullName>
    </submittedName>
</protein>
<accession>A0AAW4CAK6</accession>
<dbReference type="InterPro" id="IPR039421">
    <property type="entry name" value="Type_1_exporter"/>
</dbReference>
<feature type="non-terminal residue" evidence="4">
    <location>
        <position position="195"/>
    </location>
</feature>
<dbReference type="PROSITE" id="PS50893">
    <property type="entry name" value="ABC_TRANSPORTER_2"/>
    <property type="match status" value="1"/>
</dbReference>
<dbReference type="Proteomes" id="UP000743672">
    <property type="component" value="Unassembled WGS sequence"/>
</dbReference>
<dbReference type="AlphaFoldDB" id="A0AAW4CAK6"/>
<dbReference type="EMBL" id="JACSZI010000127">
    <property type="protein sequence ID" value="MBF9674622.1"/>
    <property type="molecule type" value="Genomic_DNA"/>
</dbReference>
<evidence type="ECO:0000256" key="1">
    <source>
        <dbReference type="ARBA" id="ARBA00022741"/>
    </source>
</evidence>
<organism evidence="4 5">
    <name type="scientific">Streptococcus pseudopneumoniae</name>
    <dbReference type="NCBI Taxonomy" id="257758"/>
    <lineage>
        <taxon>Bacteria</taxon>
        <taxon>Bacillati</taxon>
        <taxon>Bacillota</taxon>
        <taxon>Bacilli</taxon>
        <taxon>Lactobacillales</taxon>
        <taxon>Streptococcaceae</taxon>
        <taxon>Streptococcus</taxon>
    </lineage>
</organism>
<keyword evidence="2" id="KW-0067">ATP-binding</keyword>
<keyword evidence="1" id="KW-0547">Nucleotide-binding</keyword>
<dbReference type="GO" id="GO:0034040">
    <property type="term" value="F:ATPase-coupled lipid transmembrane transporter activity"/>
    <property type="evidence" value="ECO:0007669"/>
    <property type="project" value="TreeGrafter"/>
</dbReference>
<feature type="domain" description="ABC transporter" evidence="3">
    <location>
        <begin position="2"/>
        <end position="194"/>
    </location>
</feature>
<evidence type="ECO:0000256" key="2">
    <source>
        <dbReference type="ARBA" id="ARBA00022840"/>
    </source>
</evidence>
<name>A0AAW4CAK6_9STRE</name>
<dbReference type="PANTHER" id="PTHR24221:SF654">
    <property type="entry name" value="ATP-BINDING CASSETTE SUB-FAMILY B MEMBER 6"/>
    <property type="match status" value="1"/>
</dbReference>
<gene>
    <name evidence="4" type="primary">blpA</name>
    <name evidence="4" type="ORF">IAI20_11470</name>
</gene>
<evidence type="ECO:0000313" key="4">
    <source>
        <dbReference type="EMBL" id="MBF9674622.1"/>
    </source>
</evidence>
<evidence type="ECO:0000259" key="3">
    <source>
        <dbReference type="PROSITE" id="PS50893"/>
    </source>
</evidence>
<evidence type="ECO:0000313" key="5">
    <source>
        <dbReference type="Proteomes" id="UP000743672"/>
    </source>
</evidence>
<dbReference type="SMART" id="SM00382">
    <property type="entry name" value="AAA"/>
    <property type="match status" value="1"/>
</dbReference>
<dbReference type="GO" id="GO:0016887">
    <property type="term" value="F:ATP hydrolysis activity"/>
    <property type="evidence" value="ECO:0007669"/>
    <property type="project" value="InterPro"/>
</dbReference>
<reference evidence="4" key="1">
    <citation type="journal article" date="2020" name="J. Clin. Microbiol.">
        <title>Streptococcus pseudopneumoniae: Use of whole genome sequences to validate methods used for identification.</title>
        <authorList>
            <person name="Jensen C.S."/>
            <person name="Iversen K.H."/>
            <person name="Dargis R."/>
            <person name="Shewmaker P."/>
            <person name="Rasmussen S."/>
            <person name="Christensen J.J."/>
            <person name="Nielsen X.C."/>
        </authorList>
    </citation>
    <scope>NUCLEOTIDE SEQUENCE</scope>
    <source>
        <strain evidence="4">256-03</strain>
    </source>
</reference>
<feature type="non-terminal residue" evidence="4">
    <location>
        <position position="1"/>
    </location>
</feature>
<dbReference type="Pfam" id="PF00005">
    <property type="entry name" value="ABC_tran"/>
    <property type="match status" value="1"/>
</dbReference>